<reference evidence="3 4" key="1">
    <citation type="submission" date="2017-02" db="EMBL/GenBank/DDBJ databases">
        <authorList>
            <person name="Peterson S.W."/>
        </authorList>
    </citation>
    <scope>NUCLEOTIDE SEQUENCE [LARGE SCALE GENOMIC DNA]</scope>
    <source>
        <strain evidence="3 4">P15</strain>
    </source>
</reference>
<dbReference type="Pfam" id="PF07411">
    <property type="entry name" value="DUF1508"/>
    <property type="match status" value="2"/>
</dbReference>
<gene>
    <name evidence="3" type="ORF">SAMN06296058_3425</name>
</gene>
<dbReference type="RefSeq" id="WP_079725953.1">
    <property type="nucleotide sequence ID" value="NZ_BMCL01000001.1"/>
</dbReference>
<accession>A0A1T5LYT5</accession>
<name>A0A1T5LYT5_9GAMM</name>
<dbReference type="EMBL" id="FUZV01000002">
    <property type="protein sequence ID" value="SKC80984.1"/>
    <property type="molecule type" value="Genomic_DNA"/>
</dbReference>
<dbReference type="AlphaFoldDB" id="A0A1T5LYT5"/>
<dbReference type="PANTHER" id="PTHR40606:SF1">
    <property type="entry name" value="UPF0339 PROTEIN YEGP"/>
    <property type="match status" value="1"/>
</dbReference>
<evidence type="ECO:0000313" key="3">
    <source>
        <dbReference type="EMBL" id="SKC80984.1"/>
    </source>
</evidence>
<dbReference type="Gene3D" id="2.30.29.80">
    <property type="match status" value="1"/>
</dbReference>
<evidence type="ECO:0000256" key="1">
    <source>
        <dbReference type="ARBA" id="ARBA00007576"/>
    </source>
</evidence>
<dbReference type="InterPro" id="IPR051141">
    <property type="entry name" value="UPF0339_domain"/>
</dbReference>
<dbReference type="SUPFAM" id="SSF160113">
    <property type="entry name" value="YegP-like"/>
    <property type="match status" value="2"/>
</dbReference>
<organism evidence="3 4">
    <name type="scientific">Pseudoxanthomonas indica</name>
    <dbReference type="NCBI Taxonomy" id="428993"/>
    <lineage>
        <taxon>Bacteria</taxon>
        <taxon>Pseudomonadati</taxon>
        <taxon>Pseudomonadota</taxon>
        <taxon>Gammaproteobacteria</taxon>
        <taxon>Lysobacterales</taxon>
        <taxon>Lysobacteraceae</taxon>
        <taxon>Pseudoxanthomonas</taxon>
    </lineage>
</organism>
<dbReference type="OrthoDB" id="9802792at2"/>
<evidence type="ECO:0000313" key="4">
    <source>
        <dbReference type="Proteomes" id="UP000190341"/>
    </source>
</evidence>
<comment type="similarity">
    <text evidence="1">Belongs to the UPF0339 family. Duplicated subfamily.</text>
</comment>
<sequence length="108" mass="11690">MAAKFFITRTEQHHHFVLKAGNGQQMLVSPQFTKADDCQQAIEAIRESPSLPDRFQLSSVANGKCLFHVVDRDARIVGTSQLYSSEVTRAAGIASVCVSAGVAKLVEA</sequence>
<feature type="domain" description="DUF1508" evidence="2">
    <location>
        <begin position="62"/>
        <end position="107"/>
    </location>
</feature>
<dbReference type="Proteomes" id="UP000190341">
    <property type="component" value="Unassembled WGS sequence"/>
</dbReference>
<dbReference type="PANTHER" id="PTHR40606">
    <property type="match status" value="1"/>
</dbReference>
<dbReference type="STRING" id="428993.SAMN06296058_3425"/>
<feature type="domain" description="DUF1508" evidence="2">
    <location>
        <begin position="12"/>
        <end position="47"/>
    </location>
</feature>
<evidence type="ECO:0000259" key="2">
    <source>
        <dbReference type="Pfam" id="PF07411"/>
    </source>
</evidence>
<keyword evidence="4" id="KW-1185">Reference proteome</keyword>
<dbReference type="InterPro" id="IPR010879">
    <property type="entry name" value="DUF1508"/>
</dbReference>
<protein>
    <recommendedName>
        <fullName evidence="2">DUF1508 domain-containing protein</fullName>
    </recommendedName>
</protein>
<proteinExistence type="inferred from homology"/>
<dbReference type="InterPro" id="IPR036913">
    <property type="entry name" value="YegP-like_sf"/>
</dbReference>